<dbReference type="GO" id="GO:0046872">
    <property type="term" value="F:metal ion binding"/>
    <property type="evidence" value="ECO:0007669"/>
    <property type="project" value="UniProtKB-KW"/>
</dbReference>
<evidence type="ECO:0000256" key="7">
    <source>
        <dbReference type="ARBA" id="ARBA00022723"/>
    </source>
</evidence>
<keyword evidence="13" id="KW-0560">Oxidoreductase</keyword>
<organism evidence="13">
    <name type="scientific">Kuenenia stuttgartiensis</name>
    <dbReference type="NCBI Taxonomy" id="174633"/>
    <lineage>
        <taxon>Bacteria</taxon>
        <taxon>Pseudomonadati</taxon>
        <taxon>Planctomycetota</taxon>
        <taxon>Candidatus Brocadiia</taxon>
        <taxon>Candidatus Brocadiales</taxon>
        <taxon>Candidatus Brocadiaceae</taxon>
        <taxon>Candidatus Kuenenia</taxon>
    </lineage>
</organism>
<evidence type="ECO:0000256" key="2">
    <source>
        <dbReference type="ARBA" id="ARBA00004370"/>
    </source>
</evidence>
<comment type="cofactor">
    <cofactor evidence="1">
        <name>heme</name>
        <dbReference type="ChEBI" id="CHEBI:30413"/>
    </cofactor>
</comment>
<dbReference type="PANTHER" id="PTHR41910">
    <property type="entry name" value="SUCCINATE DEHYDROGENASE 2 MEMBRANE SUBUNIT SDHC"/>
    <property type="match status" value="1"/>
</dbReference>
<evidence type="ECO:0000256" key="11">
    <source>
        <dbReference type="ARBA" id="ARBA00025912"/>
    </source>
</evidence>
<accession>Q1PW25</accession>
<feature type="transmembrane region" description="Helical" evidence="12">
    <location>
        <begin position="21"/>
        <end position="48"/>
    </location>
</feature>
<reference evidence="13" key="1">
    <citation type="journal article" date="2006" name="Nature">
        <title>Deciphering the evolution and metabolism of an anammox bacterium from a community genome.</title>
        <authorList>
            <person name="Strous M."/>
            <person name="Pelletier E."/>
            <person name="Mangenot S."/>
            <person name="Rattei T."/>
            <person name="Lehner A."/>
            <person name="Taylor M.W."/>
            <person name="Horn M."/>
            <person name="Daims H."/>
            <person name="Bartol-Mavel D."/>
            <person name="Wincker P."/>
            <person name="Barbe V."/>
            <person name="Fonknechten N."/>
            <person name="Vallenet D."/>
            <person name="Segurens B."/>
            <person name="Schenowitz-Truong C."/>
            <person name="Medigue C."/>
            <person name="Collingro A."/>
            <person name="Snel B."/>
            <person name="Dutilh B.E."/>
            <person name="OpDenCamp H.J.M."/>
            <person name="vanDerDrift C."/>
            <person name="Cirpus I."/>
            <person name="vanDePas-Schoonen K.T."/>
            <person name="Harhangi H.R."/>
            <person name="vanNiftrik L."/>
            <person name="Schmid M."/>
            <person name="Keltjens J."/>
            <person name="vanDeVossenberg J."/>
            <person name="Kartal B."/>
            <person name="Meier H."/>
            <person name="Frishman D."/>
            <person name="Huynen M.A."/>
            <person name="Mewes H."/>
            <person name="Weissenbach J."/>
            <person name="Jetten M.S.M."/>
            <person name="Wagner M."/>
            <person name="LePaslier D."/>
        </authorList>
    </citation>
    <scope>NUCLEOTIDE SEQUENCE</scope>
</reference>
<dbReference type="Pfam" id="PF01127">
    <property type="entry name" value="Sdh_cyt"/>
    <property type="match status" value="1"/>
</dbReference>
<sequence length="126" mass="14804">MLMITQKLKETLYDLWRNKNIGMAAFWAHRISGILLTLFLFLHIWTLSAVFRGKDAYDYTISKFDTDFGYIFQYILLLTIAFHLLNGIRITIMDFCGFTRSQKQMLRLAIFILFIIAVIGFYSVVL</sequence>
<dbReference type="GO" id="GO:0016020">
    <property type="term" value="C:membrane"/>
    <property type="evidence" value="ECO:0007669"/>
    <property type="project" value="UniProtKB-SubCell"/>
</dbReference>
<dbReference type="GO" id="GO:0016491">
    <property type="term" value="F:oxidoreductase activity"/>
    <property type="evidence" value="ECO:0007669"/>
    <property type="project" value="UniProtKB-KW"/>
</dbReference>
<dbReference type="Gene3D" id="1.20.1300.10">
    <property type="entry name" value="Fumarate reductase/succinate dehydrogenase, transmembrane subunit"/>
    <property type="match status" value="1"/>
</dbReference>
<keyword evidence="6 12" id="KW-0812">Transmembrane</keyword>
<dbReference type="SUPFAM" id="SSF81343">
    <property type="entry name" value="Fumarate reductase respiratory complex transmembrane subunits"/>
    <property type="match status" value="1"/>
</dbReference>
<keyword evidence="10 12" id="KW-0472">Membrane</keyword>
<evidence type="ECO:0000256" key="12">
    <source>
        <dbReference type="SAM" id="Phobius"/>
    </source>
</evidence>
<evidence type="ECO:0000256" key="3">
    <source>
        <dbReference type="ARBA" id="ARBA00007244"/>
    </source>
</evidence>
<dbReference type="PANTHER" id="PTHR41910:SF1">
    <property type="entry name" value="SUCCINATE DEHYDROGENASE HYDROPHOBIC MEMBRANE ANCHOR SUBUNIT"/>
    <property type="match status" value="1"/>
</dbReference>
<proteinExistence type="inferred from homology"/>
<comment type="similarity">
    <text evidence="3">Belongs to the cytochrome b560 family.</text>
</comment>
<keyword evidence="9" id="KW-0408">Iron</keyword>
<evidence type="ECO:0000256" key="9">
    <source>
        <dbReference type="ARBA" id="ARBA00023004"/>
    </source>
</evidence>
<dbReference type="GO" id="GO:0009055">
    <property type="term" value="F:electron transfer activity"/>
    <property type="evidence" value="ECO:0007669"/>
    <property type="project" value="InterPro"/>
</dbReference>
<reference evidence="13" key="2">
    <citation type="submission" date="2006-01" db="EMBL/GenBank/DDBJ databases">
        <authorList>
            <person name="Genoscope"/>
        </authorList>
    </citation>
    <scope>NUCLEOTIDE SEQUENCE</scope>
</reference>
<feature type="transmembrane region" description="Helical" evidence="12">
    <location>
        <begin position="68"/>
        <end position="85"/>
    </location>
</feature>
<keyword evidence="7" id="KW-0479">Metal-binding</keyword>
<dbReference type="InterPro" id="IPR000701">
    <property type="entry name" value="SuccDH_FuR_B_TM-su"/>
</dbReference>
<protein>
    <recommendedName>
        <fullName evidence="4">Succinate dehydrogenase cytochrome b556 subunit</fullName>
    </recommendedName>
</protein>
<dbReference type="GO" id="GO:0006099">
    <property type="term" value="P:tricarboxylic acid cycle"/>
    <property type="evidence" value="ECO:0007669"/>
    <property type="project" value="InterPro"/>
</dbReference>
<name>Q1PW25_KUEST</name>
<evidence type="ECO:0000256" key="8">
    <source>
        <dbReference type="ARBA" id="ARBA00022989"/>
    </source>
</evidence>
<dbReference type="NCBIfam" id="TIGR02970">
    <property type="entry name" value="succ_dehyd_cytB"/>
    <property type="match status" value="1"/>
</dbReference>
<evidence type="ECO:0000256" key="1">
    <source>
        <dbReference type="ARBA" id="ARBA00001971"/>
    </source>
</evidence>
<dbReference type="InterPro" id="IPR039023">
    <property type="entry name" value="SdhC_prok"/>
</dbReference>
<keyword evidence="5" id="KW-0349">Heme</keyword>
<dbReference type="InterPro" id="IPR014314">
    <property type="entry name" value="Succ_DH_cytb556"/>
</dbReference>
<dbReference type="AlphaFoldDB" id="Q1PW25"/>
<keyword evidence="8 12" id="KW-1133">Transmembrane helix</keyword>
<evidence type="ECO:0000256" key="10">
    <source>
        <dbReference type="ARBA" id="ARBA00023136"/>
    </source>
</evidence>
<comment type="subunit">
    <text evidence="11">Part of an enzyme complex containing four subunits: a flavoprotein, an iron-sulfur protein, plus two membrane-anchoring proteins, SdhC and SdhD. The complex can form homotrimers.</text>
</comment>
<evidence type="ECO:0000313" key="13">
    <source>
        <dbReference type="EMBL" id="CAJ71426.1"/>
    </source>
</evidence>
<evidence type="ECO:0000256" key="5">
    <source>
        <dbReference type="ARBA" id="ARBA00022617"/>
    </source>
</evidence>
<gene>
    <name evidence="13" type="primary">sdhC</name>
    <name evidence="13" type="ORF">kustc0681</name>
</gene>
<dbReference type="EMBL" id="CT573073">
    <property type="protein sequence ID" value="CAJ71426.1"/>
    <property type="molecule type" value="Genomic_DNA"/>
</dbReference>
<comment type="subcellular location">
    <subcellularLocation>
        <location evidence="2">Membrane</location>
    </subcellularLocation>
</comment>
<evidence type="ECO:0000256" key="4">
    <source>
        <dbReference type="ARBA" id="ARBA00020076"/>
    </source>
</evidence>
<evidence type="ECO:0000256" key="6">
    <source>
        <dbReference type="ARBA" id="ARBA00022692"/>
    </source>
</evidence>
<feature type="transmembrane region" description="Helical" evidence="12">
    <location>
        <begin position="106"/>
        <end position="125"/>
    </location>
</feature>
<dbReference type="InterPro" id="IPR034804">
    <property type="entry name" value="SQR/QFR_C/D"/>
</dbReference>